<proteinExistence type="predicted"/>
<comment type="caution">
    <text evidence="1">The sequence shown here is derived from an EMBL/GenBank/DDBJ whole genome shotgun (WGS) entry which is preliminary data.</text>
</comment>
<protein>
    <submittedName>
        <fullName evidence="1">Uncharacterized protein</fullName>
    </submittedName>
</protein>
<keyword evidence="2" id="KW-1185">Reference proteome</keyword>
<accession>A0AAV6Y835</accession>
<gene>
    <name evidence="1" type="ORF">BUALT_Bualt01G0125600</name>
</gene>
<dbReference type="Proteomes" id="UP000826271">
    <property type="component" value="Unassembled WGS sequence"/>
</dbReference>
<sequence length="96" mass="10646">MNTEPLIQFRLAEGNQFHRPHHDALVIIATIANYDVDRIFISDGSSIDVPFNVAYKQKDLGDMKMESVDTALFSFAGEMANPLGQTQLPLVLAVEP</sequence>
<reference evidence="1" key="1">
    <citation type="submission" date="2019-10" db="EMBL/GenBank/DDBJ databases">
        <authorList>
            <person name="Zhang R."/>
            <person name="Pan Y."/>
            <person name="Wang J."/>
            <person name="Ma R."/>
            <person name="Yu S."/>
        </authorList>
    </citation>
    <scope>NUCLEOTIDE SEQUENCE</scope>
    <source>
        <strain evidence="1">LA-IB0</strain>
        <tissue evidence="1">Leaf</tissue>
    </source>
</reference>
<dbReference type="EMBL" id="WHWC01000001">
    <property type="protein sequence ID" value="KAG8390843.1"/>
    <property type="molecule type" value="Genomic_DNA"/>
</dbReference>
<dbReference type="AlphaFoldDB" id="A0AAV6Y835"/>
<organism evidence="1 2">
    <name type="scientific">Buddleja alternifolia</name>
    <dbReference type="NCBI Taxonomy" id="168488"/>
    <lineage>
        <taxon>Eukaryota</taxon>
        <taxon>Viridiplantae</taxon>
        <taxon>Streptophyta</taxon>
        <taxon>Embryophyta</taxon>
        <taxon>Tracheophyta</taxon>
        <taxon>Spermatophyta</taxon>
        <taxon>Magnoliopsida</taxon>
        <taxon>eudicotyledons</taxon>
        <taxon>Gunneridae</taxon>
        <taxon>Pentapetalae</taxon>
        <taxon>asterids</taxon>
        <taxon>lamiids</taxon>
        <taxon>Lamiales</taxon>
        <taxon>Scrophulariaceae</taxon>
        <taxon>Buddlejeae</taxon>
        <taxon>Buddleja</taxon>
    </lineage>
</organism>
<name>A0AAV6Y835_9LAMI</name>
<evidence type="ECO:0000313" key="1">
    <source>
        <dbReference type="EMBL" id="KAG8390843.1"/>
    </source>
</evidence>
<evidence type="ECO:0000313" key="2">
    <source>
        <dbReference type="Proteomes" id="UP000826271"/>
    </source>
</evidence>